<sequence>MTMHAFVKYVLIFSLGSGTVLTFLSSHWIISLAGIEISTLAILPLMAQHNHPRALEAATKYFLIQACATSTLLIATSLNAWMEGQWNILEIKNNISTVLVITALSLKLGLAPFHFWLPEVMQGLDLTTGLILSTWQKLAPFALLIQTSYTSHPELLTLLGLVSAGWAGWAGMNQTQLRKILAYSSTAHLGWMIIIIQYSPNFSILALSIYIIMTTAAFFTLKESASTKISTISLSWSKNPTPMITMTLVLLSLAGLPPLTGFSPKWMILEEMTKQEMTTAATLIVMSALISLFFYTRLCYFLIITIFPNSTKTKLSWRLMTKKNKITMSTFTATALTLLPVTPMILSTTYLYGF</sequence>
<feature type="transmembrane region" description="Helical" evidence="17">
    <location>
        <begin position="280"/>
        <end position="307"/>
    </location>
</feature>
<dbReference type="Pfam" id="PF00361">
    <property type="entry name" value="Proton_antipo_M"/>
    <property type="match status" value="1"/>
</dbReference>
<evidence type="ECO:0000256" key="12">
    <source>
        <dbReference type="ARBA" id="ARBA00023027"/>
    </source>
</evidence>
<dbReference type="PANTHER" id="PTHR46552:SF1">
    <property type="entry name" value="NADH-UBIQUINONE OXIDOREDUCTASE CHAIN 2"/>
    <property type="match status" value="1"/>
</dbReference>
<comment type="similarity">
    <text evidence="2 17">Belongs to the complex I subunit 2 family.</text>
</comment>
<dbReference type="GO" id="GO:0008137">
    <property type="term" value="F:NADH dehydrogenase (ubiquinone) activity"/>
    <property type="evidence" value="ECO:0007669"/>
    <property type="project" value="UniProtKB-EC"/>
</dbReference>
<dbReference type="EMBL" id="MW342758">
    <property type="protein sequence ID" value="QQW50119.1"/>
    <property type="molecule type" value="Genomic_DNA"/>
</dbReference>
<comment type="subcellular location">
    <subcellularLocation>
        <location evidence="1 17">Mitochondrion inner membrane</location>
        <topology evidence="1 17">Multi-pass membrane protein</topology>
    </subcellularLocation>
</comment>
<keyword evidence="14 17" id="KW-0496">Mitochondrion</keyword>
<dbReference type="InterPro" id="IPR050175">
    <property type="entry name" value="Complex_I_Subunit_2"/>
</dbReference>
<evidence type="ECO:0000256" key="17">
    <source>
        <dbReference type="RuleBase" id="RU003403"/>
    </source>
</evidence>
<dbReference type="GeneID" id="67154203"/>
<evidence type="ECO:0000259" key="18">
    <source>
        <dbReference type="Pfam" id="PF00361"/>
    </source>
</evidence>
<evidence type="ECO:0000256" key="15">
    <source>
        <dbReference type="ARBA" id="ARBA00023136"/>
    </source>
</evidence>
<gene>
    <name evidence="20" type="primary">ND2</name>
</gene>
<evidence type="ECO:0000256" key="4">
    <source>
        <dbReference type="ARBA" id="ARBA00021008"/>
    </source>
</evidence>
<keyword evidence="10 17" id="KW-0249">Electron transport</keyword>
<dbReference type="GO" id="GO:0005743">
    <property type="term" value="C:mitochondrial inner membrane"/>
    <property type="evidence" value="ECO:0007669"/>
    <property type="project" value="UniProtKB-SubCell"/>
</dbReference>
<dbReference type="Pfam" id="PF06444">
    <property type="entry name" value="NADH_dehy_S2_C"/>
    <property type="match status" value="1"/>
</dbReference>
<keyword evidence="7 17" id="KW-0812">Transmembrane</keyword>
<keyword evidence="11 17" id="KW-1133">Transmembrane helix</keyword>
<evidence type="ECO:0000256" key="14">
    <source>
        <dbReference type="ARBA" id="ARBA00023128"/>
    </source>
</evidence>
<keyword evidence="15 17" id="KW-0472">Membrane</keyword>
<organism evidence="20">
    <name type="scientific">Inpaichthys kerri</name>
    <name type="common">royal tetra</name>
    <dbReference type="NCBI Taxonomy" id="304042"/>
    <lineage>
        <taxon>Eukaryota</taxon>
        <taxon>Metazoa</taxon>
        <taxon>Chordata</taxon>
        <taxon>Craniata</taxon>
        <taxon>Vertebrata</taxon>
        <taxon>Euteleostomi</taxon>
        <taxon>Actinopterygii</taxon>
        <taxon>Neopterygii</taxon>
        <taxon>Teleostei</taxon>
        <taxon>Ostariophysi</taxon>
        <taxon>Characiformes</taxon>
        <taxon>Characoidei</taxon>
        <taxon>Acestrorhamphidae</taxon>
        <taxon>Thayeriinae</taxon>
        <taxon>Inpaichthys</taxon>
    </lineage>
</organism>
<feature type="domain" description="NADH:quinone oxidoreductase/Mrp antiporter transmembrane" evidence="18">
    <location>
        <begin position="25"/>
        <end position="291"/>
    </location>
</feature>
<evidence type="ECO:0000256" key="5">
    <source>
        <dbReference type="ARBA" id="ARBA00022448"/>
    </source>
</evidence>
<keyword evidence="8 17" id="KW-0999">Mitochondrion inner membrane</keyword>
<keyword evidence="6 17" id="KW-0679">Respiratory chain</keyword>
<keyword evidence="5" id="KW-0813">Transport</keyword>
<keyword evidence="13 17" id="KW-0830">Ubiquinone</keyword>
<name>A0A7U0KS07_9TELE</name>
<evidence type="ECO:0000256" key="1">
    <source>
        <dbReference type="ARBA" id="ARBA00004448"/>
    </source>
</evidence>
<evidence type="ECO:0000256" key="8">
    <source>
        <dbReference type="ARBA" id="ARBA00022792"/>
    </source>
</evidence>
<feature type="transmembrane region" description="Helical" evidence="17">
    <location>
        <begin position="94"/>
        <end position="117"/>
    </location>
</feature>
<comment type="catalytic activity">
    <reaction evidence="16 17">
        <text>a ubiquinone + NADH + 5 H(+)(in) = a ubiquinol + NAD(+) + 4 H(+)(out)</text>
        <dbReference type="Rhea" id="RHEA:29091"/>
        <dbReference type="Rhea" id="RHEA-COMP:9565"/>
        <dbReference type="Rhea" id="RHEA-COMP:9566"/>
        <dbReference type="ChEBI" id="CHEBI:15378"/>
        <dbReference type="ChEBI" id="CHEBI:16389"/>
        <dbReference type="ChEBI" id="CHEBI:17976"/>
        <dbReference type="ChEBI" id="CHEBI:57540"/>
        <dbReference type="ChEBI" id="CHEBI:57945"/>
        <dbReference type="EC" id="7.1.1.2"/>
    </reaction>
</comment>
<evidence type="ECO:0000313" key="20">
    <source>
        <dbReference type="EMBL" id="QQW50119.1"/>
    </source>
</evidence>
<feature type="transmembrane region" description="Helical" evidence="17">
    <location>
        <begin position="242"/>
        <end position="260"/>
    </location>
</feature>
<dbReference type="PRINTS" id="PR01436">
    <property type="entry name" value="NADHDHGNASE2"/>
</dbReference>
<dbReference type="InterPro" id="IPR010933">
    <property type="entry name" value="NADH_DH_su2_C"/>
</dbReference>
<dbReference type="CTD" id="4536"/>
<dbReference type="EC" id="7.1.1.2" evidence="3 17"/>
<keyword evidence="9 17" id="KW-1278">Translocase</keyword>
<feature type="domain" description="NADH dehydrogenase subunit 2 C-terminal" evidence="19">
    <location>
        <begin position="292"/>
        <end position="346"/>
    </location>
</feature>
<evidence type="ECO:0000256" key="16">
    <source>
        <dbReference type="ARBA" id="ARBA00049551"/>
    </source>
</evidence>
<protein>
    <recommendedName>
        <fullName evidence="4 17">NADH-ubiquinone oxidoreductase chain 2</fullName>
        <ecNumber evidence="3 17">7.1.1.2</ecNumber>
    </recommendedName>
</protein>
<comment type="function">
    <text evidence="17">Core subunit of the mitochondrial membrane respiratory chain NADH dehydrogenase (Complex I) which catalyzes electron transfer from NADH through the respiratory chain, using ubiquinone as an electron acceptor. Essential for the catalytic activity and assembly of complex I.</text>
</comment>
<feature type="transmembrane region" description="Helical" evidence="17">
    <location>
        <begin position="328"/>
        <end position="352"/>
    </location>
</feature>
<geneLocation type="mitochondrion" evidence="20"/>
<feature type="transmembrane region" description="Helical" evidence="17">
    <location>
        <begin position="155"/>
        <end position="173"/>
    </location>
</feature>
<feature type="transmembrane region" description="Helical" evidence="17">
    <location>
        <begin position="204"/>
        <end position="221"/>
    </location>
</feature>
<evidence type="ECO:0000256" key="10">
    <source>
        <dbReference type="ARBA" id="ARBA00022982"/>
    </source>
</evidence>
<dbReference type="InterPro" id="IPR001750">
    <property type="entry name" value="ND/Mrp_TM"/>
</dbReference>
<dbReference type="InterPro" id="IPR003917">
    <property type="entry name" value="NADH_UbQ_OxRdtase_chain2"/>
</dbReference>
<dbReference type="RefSeq" id="YP_010152690.1">
    <property type="nucleotide sequence ID" value="NC_057167.1"/>
</dbReference>
<evidence type="ECO:0000256" key="3">
    <source>
        <dbReference type="ARBA" id="ARBA00012944"/>
    </source>
</evidence>
<accession>A0A7U0KS07</accession>
<feature type="transmembrane region" description="Helical" evidence="17">
    <location>
        <begin position="6"/>
        <end position="24"/>
    </location>
</feature>
<dbReference type="AlphaFoldDB" id="A0A7U0KS07"/>
<evidence type="ECO:0000256" key="2">
    <source>
        <dbReference type="ARBA" id="ARBA00007012"/>
    </source>
</evidence>
<keyword evidence="12 17" id="KW-0520">NAD</keyword>
<evidence type="ECO:0000256" key="11">
    <source>
        <dbReference type="ARBA" id="ARBA00022989"/>
    </source>
</evidence>
<evidence type="ECO:0000256" key="7">
    <source>
        <dbReference type="ARBA" id="ARBA00022692"/>
    </source>
</evidence>
<evidence type="ECO:0000256" key="6">
    <source>
        <dbReference type="ARBA" id="ARBA00022660"/>
    </source>
</evidence>
<dbReference type="PANTHER" id="PTHR46552">
    <property type="entry name" value="NADH-UBIQUINONE OXIDOREDUCTASE CHAIN 2"/>
    <property type="match status" value="1"/>
</dbReference>
<reference evidence="20" key="1">
    <citation type="submission" date="2020-12" db="EMBL/GenBank/DDBJ databases">
        <authorList>
            <person name="Ren C."/>
            <person name="Liu Y."/>
        </authorList>
    </citation>
    <scope>NUCLEOTIDE SEQUENCE</scope>
</reference>
<evidence type="ECO:0000256" key="13">
    <source>
        <dbReference type="ARBA" id="ARBA00023075"/>
    </source>
</evidence>
<evidence type="ECO:0000259" key="19">
    <source>
        <dbReference type="Pfam" id="PF06444"/>
    </source>
</evidence>
<dbReference type="GO" id="GO:0006120">
    <property type="term" value="P:mitochondrial electron transport, NADH to ubiquinone"/>
    <property type="evidence" value="ECO:0007669"/>
    <property type="project" value="InterPro"/>
</dbReference>
<feature type="transmembrane region" description="Helical" evidence="17">
    <location>
        <begin position="61"/>
        <end position="82"/>
    </location>
</feature>
<proteinExistence type="inferred from homology"/>
<evidence type="ECO:0000256" key="9">
    <source>
        <dbReference type="ARBA" id="ARBA00022967"/>
    </source>
</evidence>